<dbReference type="EMBL" id="JAYGHX010000002">
    <property type="protein sequence ID" value="MEA5390501.1"/>
    <property type="molecule type" value="Genomic_DNA"/>
</dbReference>
<dbReference type="Pfam" id="PF00282">
    <property type="entry name" value="Pyridoxal_deC"/>
    <property type="match status" value="1"/>
</dbReference>
<dbReference type="InterPro" id="IPR002129">
    <property type="entry name" value="PyrdxlP-dep_de-COase"/>
</dbReference>
<dbReference type="InterPro" id="IPR015424">
    <property type="entry name" value="PyrdxlP-dep_Trfase"/>
</dbReference>
<reference evidence="8 9" key="1">
    <citation type="submission" date="2023-12" db="EMBL/GenBank/DDBJ databases">
        <title>Baltic Sea Cyanobacteria.</title>
        <authorList>
            <person name="Delbaje E."/>
            <person name="Fewer D.P."/>
            <person name="Shishido T.K."/>
        </authorList>
    </citation>
    <scope>NUCLEOTIDE SEQUENCE [LARGE SCALE GENOMIC DNA]</scope>
    <source>
        <strain evidence="8 9">UHCC 0139</strain>
    </source>
</reference>
<keyword evidence="4 6" id="KW-0663">Pyridoxal phosphate</keyword>
<keyword evidence="3" id="KW-0210">Decarboxylase</keyword>
<protein>
    <submittedName>
        <fullName evidence="8">Aminotransferase class V-fold PLP-dependent enzyme</fullName>
    </submittedName>
</protein>
<keyword evidence="8" id="KW-0032">Aminotransferase</keyword>
<dbReference type="RefSeq" id="WP_323304600.1">
    <property type="nucleotide sequence ID" value="NZ_JAYGHX010000002.1"/>
</dbReference>
<dbReference type="PANTHER" id="PTHR45677:SF8">
    <property type="entry name" value="CYSTEINE SULFINIC ACID DECARBOXYLASE"/>
    <property type="match status" value="1"/>
</dbReference>
<gene>
    <name evidence="8" type="ORF">VB738_04410</name>
</gene>
<comment type="caution">
    <text evidence="8">The sequence shown here is derived from an EMBL/GenBank/DDBJ whole genome shotgun (WGS) entry which is preliminary data.</text>
</comment>
<dbReference type="InterPro" id="IPR015421">
    <property type="entry name" value="PyrdxlP-dep_Trfase_major"/>
</dbReference>
<keyword evidence="5 6" id="KW-0456">Lyase</keyword>
<evidence type="ECO:0000256" key="2">
    <source>
        <dbReference type="ARBA" id="ARBA00009533"/>
    </source>
</evidence>
<evidence type="ECO:0000313" key="8">
    <source>
        <dbReference type="EMBL" id="MEA5390501.1"/>
    </source>
</evidence>
<comment type="similarity">
    <text evidence="2 6">Belongs to the group II decarboxylase family.</text>
</comment>
<feature type="region of interest" description="Disordered" evidence="7">
    <location>
        <begin position="1"/>
        <end position="20"/>
    </location>
</feature>
<dbReference type="PANTHER" id="PTHR45677">
    <property type="entry name" value="GLUTAMATE DECARBOXYLASE-RELATED"/>
    <property type="match status" value="1"/>
</dbReference>
<dbReference type="Gene3D" id="3.40.640.10">
    <property type="entry name" value="Type I PLP-dependent aspartate aminotransferase-like (Major domain)"/>
    <property type="match status" value="1"/>
</dbReference>
<comment type="cofactor">
    <cofactor evidence="1 6">
        <name>pyridoxal 5'-phosphate</name>
        <dbReference type="ChEBI" id="CHEBI:597326"/>
    </cofactor>
</comment>
<evidence type="ECO:0000256" key="4">
    <source>
        <dbReference type="ARBA" id="ARBA00022898"/>
    </source>
</evidence>
<organism evidence="8 9">
    <name type="scientific">Cyanobium gracile UHCC 0139</name>
    <dbReference type="NCBI Taxonomy" id="3110308"/>
    <lineage>
        <taxon>Bacteria</taxon>
        <taxon>Bacillati</taxon>
        <taxon>Cyanobacteriota</taxon>
        <taxon>Cyanophyceae</taxon>
        <taxon>Synechococcales</taxon>
        <taxon>Prochlorococcaceae</taxon>
        <taxon>Cyanobium</taxon>
    </lineage>
</organism>
<sequence length="477" mass="50098">MASVPPAQRPAPPPRECGSFVDPFQVDPALEAFLQQASTLLCRWLGQAGHGTPLPGLSVLPVVEPEAEGLASDRLLADLQLVMEGAYNPNHPGALAHLDPPPLSASIVADLICAGLNNNLLAEELSPSLSRLERALCAWMAGRFGLPEGAGGVAASGGSLSNLMALVTARHHRGLATRGDAVVLCSEEAHVSLIKAVAVMGLPAEALVRLPVNAAGGLEPLALEERLARLDRAGIPVIAVVATSGTTVRGALDPLEPIAALCRRYGHWLHVDGAIGAIFAFSERLRPLLGGLGLADSITVNPQKLLGITKTSSLLLLADPRHLQRAFGTGLPYMEPSWGGGHQGEAGLQGTRPGEILKLWLGLRQLGLDGMAALVEAAVRRRSELERRLRAVGGLSLCSGPLHLLAFRPEGCDASVAERWSAATRAALLGEQLMLSRPVYRGFHHLKAVLGNPHTGSEHLERLALVVQRSLAEASDG</sequence>
<evidence type="ECO:0000256" key="7">
    <source>
        <dbReference type="SAM" id="MobiDB-lite"/>
    </source>
</evidence>
<keyword evidence="8" id="KW-0808">Transferase</keyword>
<dbReference type="Gene3D" id="3.90.1150.170">
    <property type="match status" value="2"/>
</dbReference>
<dbReference type="GO" id="GO:0008483">
    <property type="term" value="F:transaminase activity"/>
    <property type="evidence" value="ECO:0007669"/>
    <property type="project" value="UniProtKB-KW"/>
</dbReference>
<dbReference type="Proteomes" id="UP001304461">
    <property type="component" value="Unassembled WGS sequence"/>
</dbReference>
<name>A0ABU5RRY0_9CYAN</name>
<evidence type="ECO:0000256" key="3">
    <source>
        <dbReference type="ARBA" id="ARBA00022793"/>
    </source>
</evidence>
<accession>A0ABU5RRY0</accession>
<evidence type="ECO:0000256" key="1">
    <source>
        <dbReference type="ARBA" id="ARBA00001933"/>
    </source>
</evidence>
<dbReference type="SUPFAM" id="SSF53383">
    <property type="entry name" value="PLP-dependent transferases"/>
    <property type="match status" value="1"/>
</dbReference>
<keyword evidence="9" id="KW-1185">Reference proteome</keyword>
<evidence type="ECO:0000256" key="5">
    <source>
        <dbReference type="ARBA" id="ARBA00023239"/>
    </source>
</evidence>
<evidence type="ECO:0000313" key="9">
    <source>
        <dbReference type="Proteomes" id="UP001304461"/>
    </source>
</evidence>
<evidence type="ECO:0000256" key="6">
    <source>
        <dbReference type="RuleBase" id="RU000382"/>
    </source>
</evidence>
<proteinExistence type="inferred from homology"/>